<name>A0A5C8CL18_9SPIR</name>
<accession>A0A5C8CL18</accession>
<organism evidence="1 2">
    <name type="scientific">Brachyspira aalborgi</name>
    <dbReference type="NCBI Taxonomy" id="29522"/>
    <lineage>
        <taxon>Bacteria</taxon>
        <taxon>Pseudomonadati</taxon>
        <taxon>Spirochaetota</taxon>
        <taxon>Spirochaetia</taxon>
        <taxon>Brachyspirales</taxon>
        <taxon>Brachyspiraceae</taxon>
        <taxon>Brachyspira</taxon>
    </lineage>
</organism>
<protein>
    <recommendedName>
        <fullName evidence="3">DUF1837 domain-containing protein</fullName>
    </recommendedName>
</protein>
<dbReference type="RefSeq" id="WP_147757754.1">
    <property type="nucleotide sequence ID" value="NZ_SAXT01000001.1"/>
</dbReference>
<gene>
    <name evidence="1" type="ORF">EPJ80_02485</name>
</gene>
<evidence type="ECO:0008006" key="3">
    <source>
        <dbReference type="Google" id="ProtNLM"/>
    </source>
</evidence>
<reference evidence="1 2" key="1">
    <citation type="journal article" date="1992" name="Lakartidningen">
        <title>[Penicillin V and not amoxicillin is the first choice preparation in acute otitis].</title>
        <authorList>
            <person name="Kamme C."/>
            <person name="Lundgren K."/>
            <person name="Prellner K."/>
        </authorList>
    </citation>
    <scope>NUCLEOTIDE SEQUENCE [LARGE SCALE GENOMIC DNA]</scope>
    <source>
        <strain evidence="1 2">W1</strain>
    </source>
</reference>
<proteinExistence type="predicted"/>
<dbReference type="AlphaFoldDB" id="A0A5C8CL18"/>
<dbReference type="EMBL" id="SAXT01000001">
    <property type="protein sequence ID" value="TXJ13625.1"/>
    <property type="molecule type" value="Genomic_DNA"/>
</dbReference>
<evidence type="ECO:0000313" key="2">
    <source>
        <dbReference type="Proteomes" id="UP000325116"/>
    </source>
</evidence>
<sequence>MKEEYIIFETVEVTKSDNVSICIINDLSNELKDYIRNIFVNICQGDRINISFEYKSVLKDFIERINKNSNKLKNDEHLKGIVGELLSHALIRYELNNIKPVSVLFNLEEKSFKKGFDITFIEKNNLELWFTEIKSGGLGKGDNNSQDKNEKLLHKAKNSINNKFNDIEKSCWTNAISHASRINDSKDALNLLCNLYNEKDNIDKSKNVILSAIVYNDINDKINFDNTEKEKNKIEAKKEFNKIIVFSIQKNTYIKVIDFLKSELDKENE</sequence>
<comment type="caution">
    <text evidence="1">The sequence shown here is derived from an EMBL/GenBank/DDBJ whole genome shotgun (WGS) entry which is preliminary data.</text>
</comment>
<dbReference type="Proteomes" id="UP000325116">
    <property type="component" value="Unassembled WGS sequence"/>
</dbReference>
<evidence type="ECO:0000313" key="1">
    <source>
        <dbReference type="EMBL" id="TXJ13625.1"/>
    </source>
</evidence>